<name>A0A8W8IG08_MAGGI</name>
<accession>A0A8W8IG08</accession>
<dbReference type="Proteomes" id="UP000005408">
    <property type="component" value="Unassembled WGS sequence"/>
</dbReference>
<keyword evidence="2" id="KW-1185">Reference proteome</keyword>
<evidence type="ECO:0000313" key="1">
    <source>
        <dbReference type="EnsemblMetazoa" id="G1409.5:cds"/>
    </source>
</evidence>
<reference evidence="1" key="1">
    <citation type="submission" date="2022-08" db="UniProtKB">
        <authorList>
            <consortium name="EnsemblMetazoa"/>
        </authorList>
    </citation>
    <scope>IDENTIFICATION</scope>
    <source>
        <strain evidence="1">05x7-T-G4-1.051#20</strain>
    </source>
</reference>
<evidence type="ECO:0000313" key="2">
    <source>
        <dbReference type="Proteomes" id="UP000005408"/>
    </source>
</evidence>
<proteinExistence type="predicted"/>
<dbReference type="EnsemblMetazoa" id="G1409.5">
    <property type="protein sequence ID" value="G1409.5:cds"/>
    <property type="gene ID" value="G1409"/>
</dbReference>
<dbReference type="AlphaFoldDB" id="A0A8W8IG08"/>
<organism evidence="1 2">
    <name type="scientific">Magallana gigas</name>
    <name type="common">Pacific oyster</name>
    <name type="synonym">Crassostrea gigas</name>
    <dbReference type="NCBI Taxonomy" id="29159"/>
    <lineage>
        <taxon>Eukaryota</taxon>
        <taxon>Metazoa</taxon>
        <taxon>Spiralia</taxon>
        <taxon>Lophotrochozoa</taxon>
        <taxon>Mollusca</taxon>
        <taxon>Bivalvia</taxon>
        <taxon>Autobranchia</taxon>
        <taxon>Pteriomorphia</taxon>
        <taxon>Ostreida</taxon>
        <taxon>Ostreoidea</taxon>
        <taxon>Ostreidae</taxon>
        <taxon>Magallana</taxon>
    </lineage>
</organism>
<protein>
    <submittedName>
        <fullName evidence="1">Uncharacterized protein</fullName>
    </submittedName>
</protein>
<sequence length="77" mass="8654">MQHALFVLGQETAMKTLLDITSAFVGENSNFFTPEMLQELPKNVLMNILPYLNAAFLNKMCIKITGTKLDNSSSKRM</sequence>